<comment type="subcellular location">
    <subcellularLocation>
        <location evidence="1">Membrane</location>
        <topology evidence="1">Multi-pass membrane protein</topology>
    </subcellularLocation>
</comment>
<comment type="caution">
    <text evidence="9">The sequence shown here is derived from an EMBL/GenBank/DDBJ whole genome shotgun (WGS) entry which is preliminary data.</text>
</comment>
<evidence type="ECO:0000256" key="7">
    <source>
        <dbReference type="SAM" id="Phobius"/>
    </source>
</evidence>
<feature type="transmembrane region" description="Helical" evidence="7">
    <location>
        <begin position="104"/>
        <end position="125"/>
    </location>
</feature>
<feature type="transmembrane region" description="Helical" evidence="7">
    <location>
        <begin position="20"/>
        <end position="44"/>
    </location>
</feature>
<dbReference type="InterPro" id="IPR051401">
    <property type="entry name" value="GtrA_CellWall_Glycosyl"/>
</dbReference>
<feature type="region of interest" description="Disordered" evidence="6">
    <location>
        <begin position="197"/>
        <end position="225"/>
    </location>
</feature>
<feature type="domain" description="GtrA/DPMS transmembrane" evidence="8">
    <location>
        <begin position="21"/>
        <end position="173"/>
    </location>
</feature>
<evidence type="ECO:0000256" key="2">
    <source>
        <dbReference type="ARBA" id="ARBA00009399"/>
    </source>
</evidence>
<keyword evidence="3 7" id="KW-0812">Transmembrane</keyword>
<dbReference type="Proteomes" id="UP000216300">
    <property type="component" value="Unassembled WGS sequence"/>
</dbReference>
<dbReference type="RefSeq" id="WP_094454005.1">
    <property type="nucleotide sequence ID" value="NZ_NMVJ01000006.1"/>
</dbReference>
<evidence type="ECO:0000256" key="5">
    <source>
        <dbReference type="ARBA" id="ARBA00023136"/>
    </source>
</evidence>
<reference evidence="9 10" key="1">
    <citation type="submission" date="2017-07" db="EMBL/GenBank/DDBJ databases">
        <title>Draft whole genome sequences of clinical Proprionibacteriaceae strains.</title>
        <authorList>
            <person name="Bernier A.-M."/>
            <person name="Bernard K."/>
            <person name="Domingo M.-C."/>
        </authorList>
    </citation>
    <scope>NUCLEOTIDE SEQUENCE [LARGE SCALE GENOMIC DNA]</scope>
    <source>
        <strain evidence="9 10">NML 150081</strain>
    </source>
</reference>
<dbReference type="PANTHER" id="PTHR38459:SF1">
    <property type="entry name" value="PROPHAGE BACTOPRENOL-LINKED GLUCOSE TRANSLOCASE HOMOLOG"/>
    <property type="match status" value="1"/>
</dbReference>
<evidence type="ECO:0000313" key="9">
    <source>
        <dbReference type="EMBL" id="OYN91365.1"/>
    </source>
</evidence>
<evidence type="ECO:0000256" key="3">
    <source>
        <dbReference type="ARBA" id="ARBA00022692"/>
    </source>
</evidence>
<keyword evidence="10" id="KW-1185">Reference proteome</keyword>
<organism evidence="9 10">
    <name type="scientific">Parenemella sanctibonifatiensis</name>
    <dbReference type="NCBI Taxonomy" id="2016505"/>
    <lineage>
        <taxon>Bacteria</taxon>
        <taxon>Bacillati</taxon>
        <taxon>Actinomycetota</taxon>
        <taxon>Actinomycetes</taxon>
        <taxon>Propionibacteriales</taxon>
        <taxon>Propionibacteriaceae</taxon>
        <taxon>Parenemella</taxon>
    </lineage>
</organism>
<gene>
    <name evidence="9" type="ORF">CGZ91_08030</name>
</gene>
<dbReference type="InterPro" id="IPR007267">
    <property type="entry name" value="GtrA_DPMS_TM"/>
</dbReference>
<evidence type="ECO:0000256" key="4">
    <source>
        <dbReference type="ARBA" id="ARBA00022989"/>
    </source>
</evidence>
<dbReference type="Pfam" id="PF04138">
    <property type="entry name" value="GtrA_DPMS_TM"/>
    <property type="match status" value="1"/>
</dbReference>
<evidence type="ECO:0000256" key="1">
    <source>
        <dbReference type="ARBA" id="ARBA00004141"/>
    </source>
</evidence>
<evidence type="ECO:0000259" key="8">
    <source>
        <dbReference type="Pfam" id="PF04138"/>
    </source>
</evidence>
<name>A0A255EP55_9ACTN</name>
<protein>
    <submittedName>
        <fullName evidence="9">Polysaccharide synthesis protein GtrA</fullName>
    </submittedName>
</protein>
<dbReference type="AlphaFoldDB" id="A0A255EP55"/>
<dbReference type="PANTHER" id="PTHR38459">
    <property type="entry name" value="PROPHAGE BACTOPRENOL-LINKED GLUCOSE TRANSLOCASE HOMOLOG"/>
    <property type="match status" value="1"/>
</dbReference>
<dbReference type="OrthoDB" id="9807815at2"/>
<feature type="transmembrane region" description="Helical" evidence="7">
    <location>
        <begin position="64"/>
        <end position="83"/>
    </location>
</feature>
<dbReference type="GO" id="GO:0005886">
    <property type="term" value="C:plasma membrane"/>
    <property type="evidence" value="ECO:0007669"/>
    <property type="project" value="TreeGrafter"/>
</dbReference>
<keyword evidence="5 7" id="KW-0472">Membrane</keyword>
<feature type="transmembrane region" description="Helical" evidence="7">
    <location>
        <begin position="149"/>
        <end position="167"/>
    </location>
</feature>
<evidence type="ECO:0000256" key="6">
    <source>
        <dbReference type="SAM" id="MobiDB-lite"/>
    </source>
</evidence>
<keyword evidence="4 7" id="KW-1133">Transmembrane helix</keyword>
<proteinExistence type="inferred from homology"/>
<dbReference type="EMBL" id="NMVJ01000006">
    <property type="protein sequence ID" value="OYN91365.1"/>
    <property type="molecule type" value="Genomic_DNA"/>
</dbReference>
<dbReference type="GO" id="GO:0000271">
    <property type="term" value="P:polysaccharide biosynthetic process"/>
    <property type="evidence" value="ECO:0007669"/>
    <property type="project" value="InterPro"/>
</dbReference>
<evidence type="ECO:0000313" key="10">
    <source>
        <dbReference type="Proteomes" id="UP000216300"/>
    </source>
</evidence>
<accession>A0A255EP55</accession>
<comment type="similarity">
    <text evidence="2">Belongs to the GtrA family.</text>
</comment>
<sequence>MTKLAHLLFVRHRHNWLLFIRFGLVGASGFLVNLLVFIGLTRLIRSFGINEHDVFIPLFGTDFSIRYLLVMSTISFLVANLWNFQLNRTWTFKSSKHRAWWKEYLPFVAVGAIAQFIGLGILVLLTNPTSPLNLPDDIFDNSSGFRTKAYWAQMIMILITTPLNFIINKLWTFSAVRGGKQEAPMVGAVVAPEVIDDDEAHLGEPAPEQDESDSAAGRSRSSEDG</sequence>